<dbReference type="PANTHER" id="PTHR42709:SF9">
    <property type="entry name" value="ALKALINE PHOSPHATASE LIKE PROTEIN"/>
    <property type="match status" value="1"/>
</dbReference>
<feature type="transmembrane region" description="Helical" evidence="2">
    <location>
        <begin position="168"/>
        <end position="189"/>
    </location>
</feature>
<evidence type="ECO:0000256" key="2">
    <source>
        <dbReference type="SAM" id="Phobius"/>
    </source>
</evidence>
<gene>
    <name evidence="4" type="ORF">ACFSUE_09580</name>
</gene>
<accession>A0ABW5S3Z3</accession>
<feature type="transmembrane region" description="Helical" evidence="2">
    <location>
        <begin position="135"/>
        <end position="156"/>
    </location>
</feature>
<reference evidence="5" key="1">
    <citation type="journal article" date="2019" name="Int. J. Syst. Evol. Microbiol.">
        <title>The Global Catalogue of Microorganisms (GCM) 10K type strain sequencing project: providing services to taxonomists for standard genome sequencing and annotation.</title>
        <authorList>
            <consortium name="The Broad Institute Genomics Platform"/>
            <consortium name="The Broad Institute Genome Sequencing Center for Infectious Disease"/>
            <person name="Wu L."/>
            <person name="Ma J."/>
        </authorList>
    </citation>
    <scope>NUCLEOTIDE SEQUENCE [LARGE SCALE GENOMIC DNA]</scope>
    <source>
        <strain evidence="5">TISTR 2466</strain>
    </source>
</reference>
<evidence type="ECO:0000256" key="1">
    <source>
        <dbReference type="ARBA" id="ARBA00010792"/>
    </source>
</evidence>
<sequence>MSVLSQLLNEYGYFTLFFALMLELVCVPIPNEALLSYVGILSFHQQMDLVLSLCSAGAGGVVGATISYWIGFKLGVPFFRKYGRYIHMGPEKMERVAKWYRKYGKVLLVFSFFIPGIRHIASIISGVIRLPIKSFCMFAYIGVFLWTGTFITLGYVLGPEWDRYQDDISKWLVLTSIFLGIVLLIYIVIRAKREYIKESLLLLFQATFKRYRSFLKIKLFIFLVLTVFLLLVTLMIGMVQHLIANEFVPFDKIVTTIFSFITDSWPPQVLQHIFVLSSWPALSVLVLFTAVMIVVNNKEKWLELLFLGLTLSGGILFSKSIRWLFRFMLEGSYISSDFPNAQSMMFLISYGYFLMMLIRHQNNYLISIIEFTLFFILLFVYSISGVSNYQITPSDLAAGYVFGAVWLSGLILSLELFRFLTIIKKSLPSEM</sequence>
<dbReference type="InterPro" id="IPR032816">
    <property type="entry name" value="VTT_dom"/>
</dbReference>
<keyword evidence="5" id="KW-1185">Reference proteome</keyword>
<feature type="transmembrane region" description="Helical" evidence="2">
    <location>
        <begin position="365"/>
        <end position="384"/>
    </location>
</feature>
<feature type="transmembrane region" description="Helical" evidence="2">
    <location>
        <begin position="219"/>
        <end position="243"/>
    </location>
</feature>
<feature type="transmembrane region" description="Helical" evidence="2">
    <location>
        <begin position="49"/>
        <end position="70"/>
    </location>
</feature>
<dbReference type="RefSeq" id="WP_253061258.1">
    <property type="nucleotide sequence ID" value="NZ_JAMXWM010000008.1"/>
</dbReference>
<comment type="caution">
    <text evidence="4">The sequence shown here is derived from an EMBL/GenBank/DDBJ whole genome shotgun (WGS) entry which is preliminary data.</text>
</comment>
<dbReference type="Pfam" id="PF09335">
    <property type="entry name" value="VTT_dom"/>
    <property type="match status" value="1"/>
</dbReference>
<feature type="transmembrane region" description="Helical" evidence="2">
    <location>
        <begin position="12"/>
        <end position="29"/>
    </location>
</feature>
<dbReference type="EMBL" id="JBHUMQ010000023">
    <property type="protein sequence ID" value="MFD2693872.1"/>
    <property type="molecule type" value="Genomic_DNA"/>
</dbReference>
<protein>
    <submittedName>
        <fullName evidence="4">DedA family protein</fullName>
    </submittedName>
</protein>
<feature type="transmembrane region" description="Helical" evidence="2">
    <location>
        <begin position="302"/>
        <end position="321"/>
    </location>
</feature>
<keyword evidence="2" id="KW-1133">Transmembrane helix</keyword>
<keyword evidence="2" id="KW-0812">Transmembrane</keyword>
<keyword evidence="2" id="KW-0472">Membrane</keyword>
<evidence type="ECO:0000259" key="3">
    <source>
        <dbReference type="Pfam" id="PF09335"/>
    </source>
</evidence>
<proteinExistence type="inferred from homology"/>
<evidence type="ECO:0000313" key="5">
    <source>
        <dbReference type="Proteomes" id="UP001597399"/>
    </source>
</evidence>
<feature type="transmembrane region" description="Helical" evidence="2">
    <location>
        <begin position="341"/>
        <end position="358"/>
    </location>
</feature>
<comment type="similarity">
    <text evidence="1">Belongs to the DedA family.</text>
</comment>
<feature type="domain" description="VTT" evidence="3">
    <location>
        <begin position="29"/>
        <end position="155"/>
    </location>
</feature>
<evidence type="ECO:0000313" key="4">
    <source>
        <dbReference type="EMBL" id="MFD2693872.1"/>
    </source>
</evidence>
<dbReference type="InterPro" id="IPR051311">
    <property type="entry name" value="DedA_domain"/>
</dbReference>
<feature type="transmembrane region" description="Helical" evidence="2">
    <location>
        <begin position="396"/>
        <end position="417"/>
    </location>
</feature>
<organism evidence="4 5">
    <name type="scientific">Sporolactobacillus shoreicorticis</name>
    <dbReference type="NCBI Taxonomy" id="1923877"/>
    <lineage>
        <taxon>Bacteria</taxon>
        <taxon>Bacillati</taxon>
        <taxon>Bacillota</taxon>
        <taxon>Bacilli</taxon>
        <taxon>Bacillales</taxon>
        <taxon>Sporolactobacillaceae</taxon>
        <taxon>Sporolactobacillus</taxon>
    </lineage>
</organism>
<dbReference type="PANTHER" id="PTHR42709">
    <property type="entry name" value="ALKALINE PHOSPHATASE LIKE PROTEIN"/>
    <property type="match status" value="1"/>
</dbReference>
<name>A0ABW5S3Z3_9BACL</name>
<dbReference type="Proteomes" id="UP001597399">
    <property type="component" value="Unassembled WGS sequence"/>
</dbReference>
<feature type="transmembrane region" description="Helical" evidence="2">
    <location>
        <begin position="273"/>
        <end position="295"/>
    </location>
</feature>
<feature type="transmembrane region" description="Helical" evidence="2">
    <location>
        <begin position="106"/>
        <end position="128"/>
    </location>
</feature>